<evidence type="ECO:0000313" key="1">
    <source>
        <dbReference type="EMBL" id="OGL99490.1"/>
    </source>
</evidence>
<evidence type="ECO:0000313" key="2">
    <source>
        <dbReference type="Proteomes" id="UP000176501"/>
    </source>
</evidence>
<comment type="caution">
    <text evidence="1">The sequence shown here is derived from an EMBL/GenBank/DDBJ whole genome shotgun (WGS) entry which is preliminary data.</text>
</comment>
<organism evidence="1 2">
    <name type="scientific">Candidatus Uhrbacteria bacterium RIFOXYB2_FULL_57_15</name>
    <dbReference type="NCBI Taxonomy" id="1802422"/>
    <lineage>
        <taxon>Bacteria</taxon>
        <taxon>Candidatus Uhriibacteriota</taxon>
    </lineage>
</organism>
<protein>
    <submittedName>
        <fullName evidence="1">Uncharacterized protein</fullName>
    </submittedName>
</protein>
<dbReference type="Proteomes" id="UP000176501">
    <property type="component" value="Unassembled WGS sequence"/>
</dbReference>
<reference evidence="1 2" key="1">
    <citation type="journal article" date="2016" name="Nat. Commun.">
        <title>Thousands of microbial genomes shed light on interconnected biogeochemical processes in an aquifer system.</title>
        <authorList>
            <person name="Anantharaman K."/>
            <person name="Brown C.T."/>
            <person name="Hug L.A."/>
            <person name="Sharon I."/>
            <person name="Castelle C.J."/>
            <person name="Probst A.J."/>
            <person name="Thomas B.C."/>
            <person name="Singh A."/>
            <person name="Wilkins M.J."/>
            <person name="Karaoz U."/>
            <person name="Brodie E.L."/>
            <person name="Williams K.H."/>
            <person name="Hubbard S.S."/>
            <person name="Banfield J.F."/>
        </authorList>
    </citation>
    <scope>NUCLEOTIDE SEQUENCE [LARGE SCALE GENOMIC DNA]</scope>
</reference>
<accession>A0A1F7W9M3</accession>
<dbReference type="EMBL" id="MGFE01000003">
    <property type="protein sequence ID" value="OGL99490.1"/>
    <property type="molecule type" value="Genomic_DNA"/>
</dbReference>
<sequence length="301" mass="31230">MRTFIAAIVFVGIFGTAICTIAQMSSTNFEIRWDTVGAGGDETSSSSSYILRDTTGNVGIGDSTSSSYGLRAGYRQGVNDQFIEFSFLAQNQTVYQPATAILGNIITTTTSDFTVGDLIAVIQDRGQGQISAIGTVISVGATTIEADELIDGGSSPAIDGSNDYVYLLDLPSVNLGTLTASAVRTSIIGIEVSTDSDGGYVVQVASDGDLRSGAYTINAVADGVVSAGSEEFGGRSSDTTLAGSTFDSADTAFTTSFQNIMDSSSEAHAVRSFLTLMGSIDGSTVNETYTQELTFVISGTY</sequence>
<proteinExistence type="predicted"/>
<gene>
    <name evidence="1" type="ORF">A2304_04190</name>
</gene>
<name>A0A1F7W9M3_9BACT</name>
<dbReference type="AlphaFoldDB" id="A0A1F7W9M3"/>